<name>W7IZJ3_9PSEU</name>
<keyword evidence="9" id="KW-1185">Reference proteome</keyword>
<evidence type="ECO:0000256" key="4">
    <source>
        <dbReference type="ARBA" id="ARBA00022989"/>
    </source>
</evidence>
<evidence type="ECO:0000256" key="1">
    <source>
        <dbReference type="ARBA" id="ARBA00004651"/>
    </source>
</evidence>
<dbReference type="PANTHER" id="PTHR35007:SF3">
    <property type="entry name" value="POSSIBLE CONSERVED ALANINE RICH MEMBRANE PROTEIN"/>
    <property type="match status" value="1"/>
</dbReference>
<dbReference type="Pfam" id="PF00482">
    <property type="entry name" value="T2SSF"/>
    <property type="match status" value="1"/>
</dbReference>
<gene>
    <name evidence="8" type="ORF">UO65_5222</name>
</gene>
<sequence>MMSLSFLLLAVAVVVGVPPGRAGQRLAGLGGVVRRRWRVPLPLPVVAGVAVGTAVAVNAGVGIGITVGAGAWWGAVRLLRPRPPPVDRLGLAAGWDLLAACLTSGMPVPTAVRVVAGDLPGRAGAALRDTADLLAMGADPARAWAVALACPETAELARGARRTTRSGAALAGVARALAAGVREQATDLAEEKAQRAAVRVTGPLGLCFLPAFLCLGVAPVVIGLVARLSTQF</sequence>
<evidence type="ECO:0000313" key="9">
    <source>
        <dbReference type="Proteomes" id="UP000019277"/>
    </source>
</evidence>
<feature type="transmembrane region" description="Helical" evidence="6">
    <location>
        <begin position="204"/>
        <end position="226"/>
    </location>
</feature>
<dbReference type="PATRIC" id="fig|909613.9.peg.5219"/>
<dbReference type="AlphaFoldDB" id="W7IZJ3"/>
<feature type="domain" description="Type II secretion system protein GspF" evidence="7">
    <location>
        <begin position="97"/>
        <end position="215"/>
    </location>
</feature>
<keyword evidence="4 6" id="KW-1133">Transmembrane helix</keyword>
<organism evidence="8 9">
    <name type="scientific">Actinokineospora spheciospongiae</name>
    <dbReference type="NCBI Taxonomy" id="909613"/>
    <lineage>
        <taxon>Bacteria</taxon>
        <taxon>Bacillati</taxon>
        <taxon>Actinomycetota</taxon>
        <taxon>Actinomycetes</taxon>
        <taxon>Pseudonocardiales</taxon>
        <taxon>Pseudonocardiaceae</taxon>
        <taxon>Actinokineospora</taxon>
    </lineage>
</organism>
<dbReference type="EMBL" id="AYXG01000203">
    <property type="protein sequence ID" value="EWC59494.1"/>
    <property type="molecule type" value="Genomic_DNA"/>
</dbReference>
<evidence type="ECO:0000313" key="8">
    <source>
        <dbReference type="EMBL" id="EWC59494.1"/>
    </source>
</evidence>
<evidence type="ECO:0000259" key="7">
    <source>
        <dbReference type="Pfam" id="PF00482"/>
    </source>
</evidence>
<comment type="caution">
    <text evidence="8">The sequence shown here is derived from an EMBL/GenBank/DDBJ whole genome shotgun (WGS) entry which is preliminary data.</text>
</comment>
<accession>W7IZJ3</accession>
<dbReference type="STRING" id="909613.UO65_5222"/>
<reference evidence="8 9" key="1">
    <citation type="journal article" date="2014" name="Genome Announc.">
        <title>Draft Genome Sequence of the Antitrypanosomally Active Sponge-Associated Bacterium Actinokineospora sp. Strain EG49.</title>
        <authorList>
            <person name="Harjes J."/>
            <person name="Ryu T."/>
            <person name="Abdelmohsen U.R."/>
            <person name="Moitinho-Silva L."/>
            <person name="Horn H."/>
            <person name="Ravasi T."/>
            <person name="Hentschel U."/>
        </authorList>
    </citation>
    <scope>NUCLEOTIDE SEQUENCE [LARGE SCALE GENOMIC DNA]</scope>
    <source>
        <strain evidence="8 9">EG49</strain>
    </source>
</reference>
<feature type="transmembrane region" description="Helical" evidence="6">
    <location>
        <begin position="46"/>
        <end position="73"/>
    </location>
</feature>
<keyword evidence="3 6" id="KW-0812">Transmembrane</keyword>
<keyword evidence="5 6" id="KW-0472">Membrane</keyword>
<protein>
    <submittedName>
        <fullName evidence="8">Putative conserved alanine rich membrane protein</fullName>
    </submittedName>
</protein>
<dbReference type="Proteomes" id="UP000019277">
    <property type="component" value="Unassembled WGS sequence"/>
</dbReference>
<evidence type="ECO:0000256" key="6">
    <source>
        <dbReference type="SAM" id="Phobius"/>
    </source>
</evidence>
<evidence type="ECO:0000256" key="5">
    <source>
        <dbReference type="ARBA" id="ARBA00023136"/>
    </source>
</evidence>
<keyword evidence="2" id="KW-1003">Cell membrane</keyword>
<evidence type="ECO:0000256" key="3">
    <source>
        <dbReference type="ARBA" id="ARBA00022692"/>
    </source>
</evidence>
<dbReference type="eggNOG" id="COG2064">
    <property type="taxonomic scope" value="Bacteria"/>
</dbReference>
<dbReference type="GO" id="GO:0005886">
    <property type="term" value="C:plasma membrane"/>
    <property type="evidence" value="ECO:0007669"/>
    <property type="project" value="UniProtKB-SubCell"/>
</dbReference>
<proteinExistence type="predicted"/>
<dbReference type="InterPro" id="IPR018076">
    <property type="entry name" value="T2SS_GspF_dom"/>
</dbReference>
<dbReference type="PANTHER" id="PTHR35007">
    <property type="entry name" value="INTEGRAL MEMBRANE PROTEIN-RELATED"/>
    <property type="match status" value="1"/>
</dbReference>
<comment type="subcellular location">
    <subcellularLocation>
        <location evidence="1">Cell membrane</location>
        <topology evidence="1">Multi-pass membrane protein</topology>
    </subcellularLocation>
</comment>
<evidence type="ECO:0000256" key="2">
    <source>
        <dbReference type="ARBA" id="ARBA00022475"/>
    </source>
</evidence>